<evidence type="ECO:0000313" key="5">
    <source>
        <dbReference type="EMBL" id="EHB92777.1"/>
    </source>
</evidence>
<keyword evidence="1" id="KW-0479">Metal-binding</keyword>
<reference evidence="5 6" key="1">
    <citation type="submission" date="2011-08" db="EMBL/GenBank/DDBJ databases">
        <title>The Genome Sequence of Alistipes indistinctus YIT 12060.</title>
        <authorList>
            <consortium name="The Broad Institute Genome Sequencing Platform"/>
            <person name="Earl A."/>
            <person name="Ward D."/>
            <person name="Feldgarden M."/>
            <person name="Gevers D."/>
            <person name="Morotomi M."/>
            <person name="Young S.K."/>
            <person name="Zeng Q."/>
            <person name="Gargeya S."/>
            <person name="Fitzgerald M."/>
            <person name="Haas B."/>
            <person name="Abouelleil A."/>
            <person name="Alvarado L."/>
            <person name="Arachchi H.M."/>
            <person name="Berlin A."/>
            <person name="Brown A."/>
            <person name="Chapman S.B."/>
            <person name="Chen Z."/>
            <person name="Dunbar C."/>
            <person name="Freedman E."/>
            <person name="Gearin G."/>
            <person name="Gellesch M."/>
            <person name="Goldberg J."/>
            <person name="Griggs A."/>
            <person name="Gujja S."/>
            <person name="Heiman D."/>
            <person name="Howarth C."/>
            <person name="Larson L."/>
            <person name="Lui A."/>
            <person name="MacDonald P.J.P."/>
            <person name="Montmayeur A."/>
            <person name="Murphy C."/>
            <person name="Neiman D."/>
            <person name="Pearson M."/>
            <person name="Priest M."/>
            <person name="Roberts A."/>
            <person name="Saif S."/>
            <person name="Shea T."/>
            <person name="Shenoy N."/>
            <person name="Sisk P."/>
            <person name="Stolte C."/>
            <person name="Sykes S."/>
            <person name="Wortman J."/>
            <person name="Nusbaum C."/>
            <person name="Birren B."/>
        </authorList>
    </citation>
    <scope>NUCLEOTIDE SEQUENCE [LARGE SCALE GENOMIC DNA]</scope>
    <source>
        <strain evidence="5 6">YIT 12060</strain>
    </source>
</reference>
<dbReference type="InterPro" id="IPR017896">
    <property type="entry name" value="4Fe4S_Fe-S-bd"/>
</dbReference>
<dbReference type="PANTHER" id="PTHR43193:SF2">
    <property type="entry name" value="POLYFERREDOXIN PROTEIN FWDF"/>
    <property type="match status" value="1"/>
</dbReference>
<feature type="domain" description="4Fe-4S ferredoxin-type" evidence="4">
    <location>
        <begin position="9"/>
        <end position="39"/>
    </location>
</feature>
<organism evidence="5 6">
    <name type="scientific">Alistipes indistinctus YIT 12060</name>
    <dbReference type="NCBI Taxonomy" id="742725"/>
    <lineage>
        <taxon>Bacteria</taxon>
        <taxon>Pseudomonadati</taxon>
        <taxon>Bacteroidota</taxon>
        <taxon>Bacteroidia</taxon>
        <taxon>Bacteroidales</taxon>
        <taxon>Rikenellaceae</taxon>
        <taxon>Alistipes</taxon>
    </lineage>
</organism>
<dbReference type="PROSITE" id="PS00198">
    <property type="entry name" value="4FE4S_FER_1"/>
    <property type="match status" value="1"/>
</dbReference>
<dbReference type="GO" id="GO:0046872">
    <property type="term" value="F:metal ion binding"/>
    <property type="evidence" value="ECO:0007669"/>
    <property type="project" value="UniProtKB-KW"/>
</dbReference>
<keyword evidence="3" id="KW-0411">Iron-sulfur</keyword>
<dbReference type="AlphaFoldDB" id="G5H7D8"/>
<dbReference type="Proteomes" id="UP000006008">
    <property type="component" value="Unassembled WGS sequence"/>
</dbReference>
<accession>G5H7D8</accession>
<dbReference type="STRING" id="742725.HMPREF9450_00981"/>
<dbReference type="InterPro" id="IPR007525">
    <property type="entry name" value="FrhB_FdhB_C"/>
</dbReference>
<evidence type="ECO:0000256" key="1">
    <source>
        <dbReference type="ARBA" id="ARBA00022723"/>
    </source>
</evidence>
<gene>
    <name evidence="5" type="ORF">HMPREF9450_00981</name>
</gene>
<keyword evidence="6" id="KW-1185">Reference proteome</keyword>
<dbReference type="eggNOG" id="COG1035">
    <property type="taxonomic scope" value="Bacteria"/>
</dbReference>
<dbReference type="EMBL" id="ADLD01000009">
    <property type="protein sequence ID" value="EHB92777.1"/>
    <property type="molecule type" value="Genomic_DNA"/>
</dbReference>
<dbReference type="Pfam" id="PF04432">
    <property type="entry name" value="FrhB_FdhB_C"/>
    <property type="match status" value="1"/>
</dbReference>
<dbReference type="Pfam" id="PF00037">
    <property type="entry name" value="Fer4"/>
    <property type="match status" value="1"/>
</dbReference>
<dbReference type="PROSITE" id="PS51379">
    <property type="entry name" value="4FE4S_FER_2"/>
    <property type="match status" value="1"/>
</dbReference>
<dbReference type="InterPro" id="IPR017900">
    <property type="entry name" value="4Fe4S_Fe_S_CS"/>
</dbReference>
<dbReference type="PANTHER" id="PTHR43193">
    <property type="match status" value="1"/>
</dbReference>
<proteinExistence type="predicted"/>
<dbReference type="InterPro" id="IPR052977">
    <property type="entry name" value="Polyferredoxin-like_ET"/>
</dbReference>
<dbReference type="GO" id="GO:0051536">
    <property type="term" value="F:iron-sulfur cluster binding"/>
    <property type="evidence" value="ECO:0007669"/>
    <property type="project" value="UniProtKB-KW"/>
</dbReference>
<protein>
    <recommendedName>
        <fullName evidence="4">4Fe-4S ferredoxin-type domain-containing protein</fullName>
    </recommendedName>
</protein>
<keyword evidence="2" id="KW-0408">Iron</keyword>
<dbReference type="SUPFAM" id="SSF54862">
    <property type="entry name" value="4Fe-4S ferredoxins"/>
    <property type="match status" value="1"/>
</dbReference>
<evidence type="ECO:0000256" key="3">
    <source>
        <dbReference type="ARBA" id="ARBA00023014"/>
    </source>
</evidence>
<evidence type="ECO:0000313" key="6">
    <source>
        <dbReference type="Proteomes" id="UP000006008"/>
    </source>
</evidence>
<dbReference type="PATRIC" id="fig|742725.3.peg.1038"/>
<dbReference type="Gene3D" id="3.30.70.20">
    <property type="match status" value="1"/>
</dbReference>
<evidence type="ECO:0000256" key="2">
    <source>
        <dbReference type="ARBA" id="ARBA00023004"/>
    </source>
</evidence>
<name>G5H7D8_9BACT</name>
<dbReference type="HOGENOM" id="CLU_037958_1_0_10"/>
<evidence type="ECO:0000259" key="4">
    <source>
        <dbReference type="PROSITE" id="PS51379"/>
    </source>
</evidence>
<sequence length="378" mass="42392">MQPDAEGFLYPVVDASLCIECGLCEKVCPVLHRYGAPEPASVRAYACCNRDEPVRMASSSGGVFSLLSGEVLDKGGVVFGARFDHDFSVVHDSVEEIAGLGTLRGSKYTQSRIEGSFRRAESLLKAGREVLFVGTSCQIAGLKRFLGRPYANLLAVDVLCHGVPSPKVYAQYFAQQTRRVNAEAQPATEPYRLAHLEFRNKEERGWGRYCIVSEYVRTNGGESQQLRLAVPFTHEMFMRGFLHNLYLRPSCHECPARRLAAGSDLTIADYWGVEEHHPEMNDNKGTSLVIPLSDRGRRAFAALSVSLKTIETPLQEALPGNPCLMRSVRPHRNRARFFAEFEHAEDLPALISRLTRRTLRERMRRKLRGGLRRIGLVR</sequence>
<comment type="caution">
    <text evidence="5">The sequence shown here is derived from an EMBL/GenBank/DDBJ whole genome shotgun (WGS) entry which is preliminary data.</text>
</comment>